<comment type="caution">
    <text evidence="2">The sequence shown here is derived from an EMBL/GenBank/DDBJ whole genome shotgun (WGS) entry which is preliminary data.</text>
</comment>
<dbReference type="AlphaFoldDB" id="A0A0F9IMF0"/>
<keyword evidence="1" id="KW-1133">Transmembrane helix</keyword>
<keyword evidence="1" id="KW-0812">Transmembrane</keyword>
<sequence>MIKTFGVIIGGIFIGAVGVEILRRKYPKALDKLYAQTCEIASEAKAAFKSGYDKAVGPADAA</sequence>
<proteinExistence type="predicted"/>
<organism evidence="2">
    <name type="scientific">marine sediment metagenome</name>
    <dbReference type="NCBI Taxonomy" id="412755"/>
    <lineage>
        <taxon>unclassified sequences</taxon>
        <taxon>metagenomes</taxon>
        <taxon>ecological metagenomes</taxon>
    </lineage>
</organism>
<evidence type="ECO:0000256" key="1">
    <source>
        <dbReference type="SAM" id="Phobius"/>
    </source>
</evidence>
<dbReference type="EMBL" id="LAZR01020583">
    <property type="protein sequence ID" value="KKL88372.1"/>
    <property type="molecule type" value="Genomic_DNA"/>
</dbReference>
<name>A0A0F9IMF0_9ZZZZ</name>
<accession>A0A0F9IMF0</accession>
<gene>
    <name evidence="2" type="ORF">LCGC14_1925330</name>
</gene>
<feature type="transmembrane region" description="Helical" evidence="1">
    <location>
        <begin position="6"/>
        <end position="22"/>
    </location>
</feature>
<keyword evidence="1" id="KW-0472">Membrane</keyword>
<protein>
    <submittedName>
        <fullName evidence="2">Uncharacterized protein</fullName>
    </submittedName>
</protein>
<evidence type="ECO:0000313" key="2">
    <source>
        <dbReference type="EMBL" id="KKL88372.1"/>
    </source>
</evidence>
<reference evidence="2" key="1">
    <citation type="journal article" date="2015" name="Nature">
        <title>Complex archaea that bridge the gap between prokaryotes and eukaryotes.</title>
        <authorList>
            <person name="Spang A."/>
            <person name="Saw J.H."/>
            <person name="Jorgensen S.L."/>
            <person name="Zaremba-Niedzwiedzka K."/>
            <person name="Martijn J."/>
            <person name="Lind A.E."/>
            <person name="van Eijk R."/>
            <person name="Schleper C."/>
            <person name="Guy L."/>
            <person name="Ettema T.J."/>
        </authorList>
    </citation>
    <scope>NUCLEOTIDE SEQUENCE</scope>
</reference>